<dbReference type="PANTHER" id="PTHR11022:SF41">
    <property type="entry name" value="PEPTIDOGLYCAN-RECOGNITION PROTEIN LC-RELATED"/>
    <property type="match status" value="1"/>
</dbReference>
<accession>A0A2T0PSS7</accession>
<dbReference type="Pfam" id="PF01471">
    <property type="entry name" value="PG_binding_1"/>
    <property type="match status" value="1"/>
</dbReference>
<gene>
    <name evidence="2" type="ORF">CLV72_11230</name>
</gene>
<dbReference type="InterPro" id="IPR002502">
    <property type="entry name" value="Amidase_domain"/>
</dbReference>
<dbReference type="RefSeq" id="WP_245930527.1">
    <property type="nucleotide sequence ID" value="NZ_PVZC01000012.1"/>
</dbReference>
<dbReference type="InterPro" id="IPR036366">
    <property type="entry name" value="PGBDSf"/>
</dbReference>
<dbReference type="PANTHER" id="PTHR11022">
    <property type="entry name" value="PEPTIDOGLYCAN RECOGNITION PROTEIN"/>
    <property type="match status" value="1"/>
</dbReference>
<comment type="caution">
    <text evidence="2">The sequence shown here is derived from an EMBL/GenBank/DDBJ whole genome shotgun (WGS) entry which is preliminary data.</text>
</comment>
<dbReference type="InterPro" id="IPR036365">
    <property type="entry name" value="PGBD-like_sf"/>
</dbReference>
<evidence type="ECO:0000313" key="2">
    <source>
        <dbReference type="EMBL" id="PRX91957.1"/>
    </source>
</evidence>
<dbReference type="Gene3D" id="1.10.101.10">
    <property type="entry name" value="PGBD-like superfamily/PGBD"/>
    <property type="match status" value="2"/>
</dbReference>
<name>A0A2T0PSS7_9ACTN</name>
<dbReference type="SUPFAM" id="SSF47090">
    <property type="entry name" value="PGBD-like"/>
    <property type="match status" value="1"/>
</dbReference>
<keyword evidence="3" id="KW-1185">Reference proteome</keyword>
<dbReference type="InterPro" id="IPR002477">
    <property type="entry name" value="Peptidoglycan-bd-like"/>
</dbReference>
<dbReference type="GO" id="GO:0009253">
    <property type="term" value="P:peptidoglycan catabolic process"/>
    <property type="evidence" value="ECO:0007669"/>
    <property type="project" value="InterPro"/>
</dbReference>
<dbReference type="GO" id="GO:0008745">
    <property type="term" value="F:N-acetylmuramoyl-L-alanine amidase activity"/>
    <property type="evidence" value="ECO:0007669"/>
    <property type="project" value="InterPro"/>
</dbReference>
<protein>
    <submittedName>
        <fullName evidence="2">Peptidoglycan hydrolase-like protein with peptidoglycan-binding domain</fullName>
    </submittedName>
</protein>
<evidence type="ECO:0000313" key="3">
    <source>
        <dbReference type="Proteomes" id="UP000237846"/>
    </source>
</evidence>
<dbReference type="SUPFAM" id="SSF55846">
    <property type="entry name" value="N-acetylmuramoyl-L-alanine amidase-like"/>
    <property type="match status" value="1"/>
</dbReference>
<evidence type="ECO:0000259" key="1">
    <source>
        <dbReference type="Pfam" id="PF01471"/>
    </source>
</evidence>
<dbReference type="Proteomes" id="UP000237846">
    <property type="component" value="Unassembled WGS sequence"/>
</dbReference>
<dbReference type="EMBL" id="PVZC01000012">
    <property type="protein sequence ID" value="PRX91957.1"/>
    <property type="molecule type" value="Genomic_DNA"/>
</dbReference>
<feature type="domain" description="Peptidoglycan binding-like" evidence="1">
    <location>
        <begin position="293"/>
        <end position="351"/>
    </location>
</feature>
<dbReference type="InterPro" id="IPR036505">
    <property type="entry name" value="Amidase/PGRP_sf"/>
</dbReference>
<reference evidence="2 3" key="1">
    <citation type="submission" date="2018-03" db="EMBL/GenBank/DDBJ databases">
        <title>Genomic Encyclopedia of Archaeal and Bacterial Type Strains, Phase II (KMG-II): from individual species to whole genera.</title>
        <authorList>
            <person name="Goeker M."/>
        </authorList>
    </citation>
    <scope>NUCLEOTIDE SEQUENCE [LARGE SCALE GENOMIC DNA]</scope>
    <source>
        <strain evidence="2 3">DSM 45601</strain>
    </source>
</reference>
<dbReference type="CDD" id="cd06583">
    <property type="entry name" value="PGRP"/>
    <property type="match status" value="1"/>
</dbReference>
<dbReference type="InterPro" id="IPR015510">
    <property type="entry name" value="PGRP"/>
</dbReference>
<sequence length="356" mass="37843">MRLERRSSFGWGPSGGGYANPRNGLVVHYDGSNQGLAGRSHSACRAYWINTRKFHVNTRDWSDIGYSWGVCPHNYVLEGRGLNRAQAAQPGGNTTWYSVTFMCGPNERPTDGQITAFRQLRAYLMGRGVAGAVSYHGRFIPTSCPGAILRGMVTSGDLINGSAGGSTPARPRPLGRQHASGTLVGGPANAAVVPYGSPVLKRGAVAANVAAAQDAIVRAYGAESADCRIEVDGHFGTATERAVTYANRKLKTKHGGVWNRGTHQGLRAVLGGPMVAWHVDEDVPVPSLVKGDTGERVRNLQRLLMRAGYDLPRYGADGDFGEETRAAVLALNRASGTTHGGVYGLGTAYALLLALR</sequence>
<dbReference type="Gene3D" id="3.40.80.10">
    <property type="entry name" value="Peptidoglycan recognition protein-like"/>
    <property type="match status" value="1"/>
</dbReference>
<organism evidence="2 3">
    <name type="scientific">Allonocardiopsis opalescens</name>
    <dbReference type="NCBI Taxonomy" id="1144618"/>
    <lineage>
        <taxon>Bacteria</taxon>
        <taxon>Bacillati</taxon>
        <taxon>Actinomycetota</taxon>
        <taxon>Actinomycetes</taxon>
        <taxon>Streptosporangiales</taxon>
        <taxon>Allonocardiopsis</taxon>
    </lineage>
</organism>
<keyword evidence="2" id="KW-0378">Hydrolase</keyword>
<proteinExistence type="predicted"/>
<dbReference type="AlphaFoldDB" id="A0A2T0PSS7"/>